<protein>
    <submittedName>
        <fullName evidence="5">GntR family transcriptional regulator</fullName>
    </submittedName>
</protein>
<dbReference type="InterPro" id="IPR046335">
    <property type="entry name" value="LacI/GalR-like_sensor"/>
</dbReference>
<organism evidence="5 6">
    <name type="scientific">Salinarimonas ramus</name>
    <dbReference type="NCBI Taxonomy" id="690164"/>
    <lineage>
        <taxon>Bacteria</taxon>
        <taxon>Pseudomonadati</taxon>
        <taxon>Pseudomonadota</taxon>
        <taxon>Alphaproteobacteria</taxon>
        <taxon>Hyphomicrobiales</taxon>
        <taxon>Salinarimonadaceae</taxon>
        <taxon>Salinarimonas</taxon>
    </lineage>
</organism>
<dbReference type="PANTHER" id="PTHR30146:SF138">
    <property type="entry name" value="TRANSCRIPTIONAL REGULATORY PROTEIN"/>
    <property type="match status" value="1"/>
</dbReference>
<dbReference type="SUPFAM" id="SSF47413">
    <property type="entry name" value="lambda repressor-like DNA-binding domains"/>
    <property type="match status" value="1"/>
</dbReference>
<gene>
    <name evidence="5" type="ORF">GCM10011322_43380</name>
</gene>
<dbReference type="InterPro" id="IPR000843">
    <property type="entry name" value="HTH_LacI"/>
</dbReference>
<keyword evidence="3" id="KW-0804">Transcription</keyword>
<sequence length="365" mass="37730">MSRRHKATIRDVATAAGVAVGTVSRVLNGSGAVAPQTASRVRQAIAVLGFMPDAAGRSLRSGASRAIGVLVPTLSNPIFARSLEGIERAAAQRGFSTVIASSGYDPVRELDVVATLVARGVEGLVLTLTDTKPDRIDAVAGHGVPFVLAYNQPKPNGGAPRFSLATVDSRVALQEATEQLIALGHRRVAFLGGAFASSDRSRARYEGYRAAMDAAGLPAWDPAEIPFDAQDEAFEAALGDLIGRLVAPTALICSNDLLGLHAVAAARRHGLAVPGDLSVVGFDGMPMARIAEPSLATVAQPARRMGEAAVDLLFGLIAGGPPRQLILPHTFLEGGTLAAARADADPLRAGSATILGPTKPNRSPR</sequence>
<dbReference type="Pfam" id="PF13377">
    <property type="entry name" value="Peripla_BP_3"/>
    <property type="match status" value="1"/>
</dbReference>
<evidence type="ECO:0000256" key="3">
    <source>
        <dbReference type="ARBA" id="ARBA00023163"/>
    </source>
</evidence>
<dbReference type="Gene3D" id="1.10.260.40">
    <property type="entry name" value="lambda repressor-like DNA-binding domains"/>
    <property type="match status" value="1"/>
</dbReference>
<name>A0A917V9A8_9HYPH</name>
<keyword evidence="6" id="KW-1185">Reference proteome</keyword>
<dbReference type="PRINTS" id="PR00036">
    <property type="entry name" value="HTHLACI"/>
</dbReference>
<proteinExistence type="predicted"/>
<dbReference type="GO" id="GO:0000976">
    <property type="term" value="F:transcription cis-regulatory region binding"/>
    <property type="evidence" value="ECO:0007669"/>
    <property type="project" value="TreeGrafter"/>
</dbReference>
<evidence type="ECO:0000256" key="1">
    <source>
        <dbReference type="ARBA" id="ARBA00023015"/>
    </source>
</evidence>
<dbReference type="SUPFAM" id="SSF53822">
    <property type="entry name" value="Periplasmic binding protein-like I"/>
    <property type="match status" value="1"/>
</dbReference>
<dbReference type="Proteomes" id="UP000600449">
    <property type="component" value="Unassembled WGS sequence"/>
</dbReference>
<dbReference type="PANTHER" id="PTHR30146">
    <property type="entry name" value="LACI-RELATED TRANSCRIPTIONAL REPRESSOR"/>
    <property type="match status" value="1"/>
</dbReference>
<dbReference type="CDD" id="cd01392">
    <property type="entry name" value="HTH_LacI"/>
    <property type="match status" value="1"/>
</dbReference>
<evidence type="ECO:0000259" key="4">
    <source>
        <dbReference type="PROSITE" id="PS50932"/>
    </source>
</evidence>
<accession>A0A917V9A8</accession>
<keyword evidence="1" id="KW-0805">Transcription regulation</keyword>
<keyword evidence="2" id="KW-0238">DNA-binding</keyword>
<dbReference type="GO" id="GO:0003700">
    <property type="term" value="F:DNA-binding transcription factor activity"/>
    <property type="evidence" value="ECO:0007669"/>
    <property type="project" value="TreeGrafter"/>
</dbReference>
<evidence type="ECO:0000313" key="6">
    <source>
        <dbReference type="Proteomes" id="UP000600449"/>
    </source>
</evidence>
<dbReference type="AlphaFoldDB" id="A0A917V9A8"/>
<dbReference type="InterPro" id="IPR010982">
    <property type="entry name" value="Lambda_DNA-bd_dom_sf"/>
</dbReference>
<dbReference type="Pfam" id="PF00356">
    <property type="entry name" value="LacI"/>
    <property type="match status" value="1"/>
</dbReference>
<dbReference type="EMBL" id="BMMF01000015">
    <property type="protein sequence ID" value="GGK51688.1"/>
    <property type="molecule type" value="Genomic_DNA"/>
</dbReference>
<reference evidence="5 6" key="1">
    <citation type="journal article" date="2014" name="Int. J. Syst. Evol. Microbiol.">
        <title>Complete genome sequence of Corynebacterium casei LMG S-19264T (=DSM 44701T), isolated from a smear-ripened cheese.</title>
        <authorList>
            <consortium name="US DOE Joint Genome Institute (JGI-PGF)"/>
            <person name="Walter F."/>
            <person name="Albersmeier A."/>
            <person name="Kalinowski J."/>
            <person name="Ruckert C."/>
        </authorList>
    </citation>
    <scope>NUCLEOTIDE SEQUENCE [LARGE SCALE GENOMIC DNA]</scope>
    <source>
        <strain evidence="5 6">CGMCC 1.9161</strain>
    </source>
</reference>
<evidence type="ECO:0000313" key="5">
    <source>
        <dbReference type="EMBL" id="GGK51688.1"/>
    </source>
</evidence>
<comment type="caution">
    <text evidence="5">The sequence shown here is derived from an EMBL/GenBank/DDBJ whole genome shotgun (WGS) entry which is preliminary data.</text>
</comment>
<feature type="domain" description="HTH lacI-type" evidence="4">
    <location>
        <begin position="7"/>
        <end position="61"/>
    </location>
</feature>
<dbReference type="Gene3D" id="3.40.50.2300">
    <property type="match status" value="2"/>
</dbReference>
<dbReference type="SMART" id="SM00354">
    <property type="entry name" value="HTH_LACI"/>
    <property type="match status" value="1"/>
</dbReference>
<dbReference type="InterPro" id="IPR028082">
    <property type="entry name" value="Peripla_BP_I"/>
</dbReference>
<evidence type="ECO:0000256" key="2">
    <source>
        <dbReference type="ARBA" id="ARBA00023125"/>
    </source>
</evidence>
<dbReference type="PROSITE" id="PS50932">
    <property type="entry name" value="HTH_LACI_2"/>
    <property type="match status" value="1"/>
</dbReference>